<comment type="caution">
    <text evidence="2">The sequence shown here is derived from an EMBL/GenBank/DDBJ whole genome shotgun (WGS) entry which is preliminary data.</text>
</comment>
<sequence length="63" mass="6509">MVARAWGHRERLLAFGGLGVLLVVCGAIATATGAADGPAVALTGLALTCWEGLGLWVVSLYRR</sequence>
<keyword evidence="3" id="KW-1185">Reference proteome</keyword>
<protein>
    <submittedName>
        <fullName evidence="2">Uncharacterized protein</fullName>
    </submittedName>
</protein>
<gene>
    <name evidence="2" type="ORF">GCM10010121_016690</name>
</gene>
<keyword evidence="1" id="KW-1133">Transmembrane helix</keyword>
<evidence type="ECO:0000256" key="1">
    <source>
        <dbReference type="SAM" id="Phobius"/>
    </source>
</evidence>
<accession>A0A917KBG0</accession>
<name>A0A917KBG0_9ACTN</name>
<evidence type="ECO:0000313" key="3">
    <source>
        <dbReference type="Proteomes" id="UP000657574"/>
    </source>
</evidence>
<keyword evidence="1" id="KW-0812">Transmembrane</keyword>
<feature type="transmembrane region" description="Helical" evidence="1">
    <location>
        <begin position="40"/>
        <end position="61"/>
    </location>
</feature>
<reference evidence="2" key="2">
    <citation type="submission" date="2020-09" db="EMBL/GenBank/DDBJ databases">
        <authorList>
            <person name="Sun Q."/>
            <person name="Ohkuma M."/>
        </authorList>
    </citation>
    <scope>NUCLEOTIDE SEQUENCE</scope>
    <source>
        <strain evidence="2">JCM 3086</strain>
    </source>
</reference>
<keyword evidence="1" id="KW-0472">Membrane</keyword>
<evidence type="ECO:0000313" key="2">
    <source>
        <dbReference type="EMBL" id="GGJ06923.1"/>
    </source>
</evidence>
<dbReference type="RefSeq" id="WP_189310430.1">
    <property type="nucleotide sequence ID" value="NZ_BMQA01000004.1"/>
</dbReference>
<organism evidence="2 3">
    <name type="scientific">Streptomyces brasiliensis</name>
    <dbReference type="NCBI Taxonomy" id="1954"/>
    <lineage>
        <taxon>Bacteria</taxon>
        <taxon>Bacillati</taxon>
        <taxon>Actinomycetota</taxon>
        <taxon>Actinomycetes</taxon>
        <taxon>Kitasatosporales</taxon>
        <taxon>Streptomycetaceae</taxon>
        <taxon>Streptomyces</taxon>
    </lineage>
</organism>
<reference evidence="2" key="1">
    <citation type="journal article" date="2014" name="Int. J. Syst. Evol. Microbiol.">
        <title>Complete genome sequence of Corynebacterium casei LMG S-19264T (=DSM 44701T), isolated from a smear-ripened cheese.</title>
        <authorList>
            <consortium name="US DOE Joint Genome Institute (JGI-PGF)"/>
            <person name="Walter F."/>
            <person name="Albersmeier A."/>
            <person name="Kalinowski J."/>
            <person name="Ruckert C."/>
        </authorList>
    </citation>
    <scope>NUCLEOTIDE SEQUENCE</scope>
    <source>
        <strain evidence="2">JCM 3086</strain>
    </source>
</reference>
<feature type="transmembrane region" description="Helical" evidence="1">
    <location>
        <begin position="12"/>
        <end position="34"/>
    </location>
</feature>
<dbReference type="Proteomes" id="UP000657574">
    <property type="component" value="Unassembled WGS sequence"/>
</dbReference>
<dbReference type="EMBL" id="BMQA01000004">
    <property type="protein sequence ID" value="GGJ06923.1"/>
    <property type="molecule type" value="Genomic_DNA"/>
</dbReference>
<proteinExistence type="predicted"/>
<dbReference type="AlphaFoldDB" id="A0A917KBG0"/>